<feature type="compositionally biased region" description="Polar residues" evidence="1">
    <location>
        <begin position="434"/>
        <end position="444"/>
    </location>
</feature>
<dbReference type="AlphaFoldDB" id="A0AAW0GVG8"/>
<feature type="compositionally biased region" description="Polar residues" evidence="1">
    <location>
        <begin position="30"/>
        <end position="42"/>
    </location>
</feature>
<name>A0AAW0GVG8_9APHY</name>
<feature type="compositionally biased region" description="Basic residues" evidence="1">
    <location>
        <begin position="139"/>
        <end position="149"/>
    </location>
</feature>
<feature type="region of interest" description="Disordered" evidence="1">
    <location>
        <begin position="1"/>
        <end position="45"/>
    </location>
</feature>
<feature type="region of interest" description="Disordered" evidence="1">
    <location>
        <begin position="627"/>
        <end position="646"/>
    </location>
</feature>
<dbReference type="EMBL" id="JASBNA010000001">
    <property type="protein sequence ID" value="KAK7696656.1"/>
    <property type="molecule type" value="Genomic_DNA"/>
</dbReference>
<evidence type="ECO:0000313" key="2">
    <source>
        <dbReference type="EMBL" id="KAK7696656.1"/>
    </source>
</evidence>
<feature type="compositionally biased region" description="Polar residues" evidence="1">
    <location>
        <begin position="477"/>
        <end position="486"/>
    </location>
</feature>
<protein>
    <submittedName>
        <fullName evidence="2">Uncharacterized protein</fullName>
    </submittedName>
</protein>
<dbReference type="Proteomes" id="UP001385951">
    <property type="component" value="Unassembled WGS sequence"/>
</dbReference>
<comment type="caution">
    <text evidence="2">The sequence shown here is derived from an EMBL/GenBank/DDBJ whole genome shotgun (WGS) entry which is preliminary data.</text>
</comment>
<feature type="compositionally biased region" description="Low complexity" evidence="1">
    <location>
        <begin position="186"/>
        <end position="219"/>
    </location>
</feature>
<proteinExistence type="predicted"/>
<sequence>MSTNIQTTLSQVSLSTHSTPGSFSEHHPRSSTAHLVRSNSAKTARGGSLGLIDAARVRFSKDFPSLLRANSKSHRPKSSLLPQVRVSEIDLSALPDYAKRSNSDLAHTGNDPLMDGSGVQNERHGRSLGSRIVNFLSRSRSRSRSKKRSQSVDATQRDEVPSVPAKSVGSLGRHTRHASYRDEQPSTSTSTSASGSLSKPSTRTKSRPLSSTPTPSNTTAKQHTKALPEIPSTQRSFIPTSSQLLSPQPRPAMVHILNSPPLPRGEFGRGGLDAPDSGDYGGRCSPLCLSTPRFTPPGSRNKGKEKERPRSAKERELSAIGDKDRDRITAPRRVGSPLLREQARESRTTIAPIPVDRVASGGGQSRRSSGRESAAANVITVAKVKRIKHGSFDFERPISSAKQDPFFLSKSALKSMGIGSETQSPSMIPAPMMRSTSMQANSRPAGNGTAYAKPLKQSSTPPDSFGRSKRPYLGLGLQSTPKQYNSKPHRQGTGDSNGSSSHASHSAPAHRTHFVLPDADPSSPASSHSENSSSWGKSGGKHITRASHGAFKFEPAVPTIPGSPASDERRSAARGPPRPSNLSNTPTPTASPSPTSPTKLRSERAKGRSLDLGLGLSWAPSRVREEAVLPRGNPSTTASTSRAKGRYKGAWVQRDGRYELGLDNGQSPVGADVAKAFNDALGDAAYSTFKLFVHRFDAHAIPLDGPYGLIYHARRLLDEANTLDERSKRVLVDRFVRFVQETQ</sequence>
<feature type="region of interest" description="Disordered" evidence="1">
    <location>
        <begin position="101"/>
        <end position="234"/>
    </location>
</feature>
<reference evidence="2 3" key="1">
    <citation type="submission" date="2022-09" db="EMBL/GenBank/DDBJ databases">
        <authorList>
            <person name="Palmer J.M."/>
        </authorList>
    </citation>
    <scope>NUCLEOTIDE SEQUENCE [LARGE SCALE GENOMIC DNA]</scope>
    <source>
        <strain evidence="2 3">DSM 7382</strain>
    </source>
</reference>
<feature type="compositionally biased region" description="Low complexity" evidence="1">
    <location>
        <begin position="365"/>
        <end position="375"/>
    </location>
</feature>
<gene>
    <name evidence="2" type="ORF">QCA50_001314</name>
</gene>
<organism evidence="2 3">
    <name type="scientific">Cerrena zonata</name>
    <dbReference type="NCBI Taxonomy" id="2478898"/>
    <lineage>
        <taxon>Eukaryota</taxon>
        <taxon>Fungi</taxon>
        <taxon>Dikarya</taxon>
        <taxon>Basidiomycota</taxon>
        <taxon>Agaricomycotina</taxon>
        <taxon>Agaricomycetes</taxon>
        <taxon>Polyporales</taxon>
        <taxon>Cerrenaceae</taxon>
        <taxon>Cerrena</taxon>
    </lineage>
</organism>
<feature type="compositionally biased region" description="Polar residues" evidence="1">
    <location>
        <begin position="633"/>
        <end position="642"/>
    </location>
</feature>
<feature type="region of interest" description="Disordered" evidence="1">
    <location>
        <begin position="417"/>
        <end position="608"/>
    </location>
</feature>
<evidence type="ECO:0000256" key="1">
    <source>
        <dbReference type="SAM" id="MobiDB-lite"/>
    </source>
</evidence>
<feature type="region of interest" description="Disordered" evidence="1">
    <location>
        <begin position="283"/>
        <end position="375"/>
    </location>
</feature>
<evidence type="ECO:0000313" key="3">
    <source>
        <dbReference type="Proteomes" id="UP001385951"/>
    </source>
</evidence>
<feature type="compositionally biased region" description="Low complexity" evidence="1">
    <location>
        <begin position="522"/>
        <end position="536"/>
    </location>
</feature>
<feature type="compositionally biased region" description="Basic and acidic residues" evidence="1">
    <location>
        <begin position="302"/>
        <end position="329"/>
    </location>
</feature>
<keyword evidence="3" id="KW-1185">Reference proteome</keyword>
<feature type="compositionally biased region" description="Polar residues" evidence="1">
    <location>
        <begin position="1"/>
        <end position="22"/>
    </location>
</feature>
<accession>A0AAW0GVG8</accession>